<evidence type="ECO:0000256" key="5">
    <source>
        <dbReference type="ARBA" id="ARBA00022691"/>
    </source>
</evidence>
<gene>
    <name evidence="9" type="primary">trmB</name>
    <name evidence="10" type="ORF">B0W44_03085</name>
</gene>
<feature type="binding site" evidence="9">
    <location>
        <begin position="191"/>
        <end position="194"/>
    </location>
    <ligand>
        <name>substrate</name>
    </ligand>
</feature>
<feature type="binding site" evidence="9">
    <location>
        <position position="95"/>
    </location>
    <ligand>
        <name>S-adenosyl-L-methionine</name>
        <dbReference type="ChEBI" id="CHEBI:59789"/>
    </ligand>
</feature>
<keyword evidence="6 9" id="KW-0819">tRNA processing</keyword>
<dbReference type="EMBL" id="CP019699">
    <property type="protein sequence ID" value="AQS54906.1"/>
    <property type="molecule type" value="Genomic_DNA"/>
</dbReference>
<evidence type="ECO:0000256" key="7">
    <source>
        <dbReference type="ARBA" id="ARBA00060552"/>
    </source>
</evidence>
<dbReference type="STRING" id="1471761.B0W44_03085"/>
<accession>A0A1U9K4E7</accession>
<evidence type="ECO:0000256" key="9">
    <source>
        <dbReference type="HAMAP-Rule" id="MF_01057"/>
    </source>
</evidence>
<dbReference type="KEGG" id="ntr:B0W44_03085"/>
<dbReference type="EC" id="2.1.1.33" evidence="9"/>
<feature type="binding site" evidence="9">
    <location>
        <position position="153"/>
    </location>
    <ligand>
        <name>substrate</name>
    </ligand>
</feature>
<dbReference type="UniPathway" id="UPA00989"/>
<evidence type="ECO:0000256" key="4">
    <source>
        <dbReference type="ARBA" id="ARBA00022679"/>
    </source>
</evidence>
<protein>
    <recommendedName>
        <fullName evidence="9">tRNA (guanine-N(7)-)-methyltransferase</fullName>
        <ecNumber evidence="9">2.1.1.33</ecNumber>
    </recommendedName>
    <alternativeName>
        <fullName evidence="9">tRNA (guanine(46)-N(7))-methyltransferase</fullName>
    </alternativeName>
    <alternativeName>
        <fullName evidence="9">tRNA(m7G46)-methyltransferase</fullName>
    </alternativeName>
</protein>
<organism evidence="10 11">
    <name type="scientific">Novibacillus thermophilus</name>
    <dbReference type="NCBI Taxonomy" id="1471761"/>
    <lineage>
        <taxon>Bacteria</taxon>
        <taxon>Bacillati</taxon>
        <taxon>Bacillota</taxon>
        <taxon>Bacilli</taxon>
        <taxon>Bacillales</taxon>
        <taxon>Thermoactinomycetaceae</taxon>
        <taxon>Novibacillus</taxon>
    </lineage>
</organism>
<dbReference type="GO" id="GO:0043527">
    <property type="term" value="C:tRNA methyltransferase complex"/>
    <property type="evidence" value="ECO:0007669"/>
    <property type="project" value="TreeGrafter"/>
</dbReference>
<dbReference type="OrthoDB" id="9802090at2"/>
<comment type="pathway">
    <text evidence="7 9">tRNA modification; N(7)-methylguanine-tRNA biosynthesis.</text>
</comment>
<comment type="similarity">
    <text evidence="8 9">Belongs to the class I-like SAM-binding methyltransferase superfamily. TrmB family.</text>
</comment>
<feature type="binding site" evidence="9">
    <location>
        <position position="121"/>
    </location>
    <ligand>
        <name>substrate</name>
    </ligand>
</feature>
<dbReference type="CDD" id="cd02440">
    <property type="entry name" value="AdoMet_MTases"/>
    <property type="match status" value="1"/>
</dbReference>
<proteinExistence type="inferred from homology"/>
<keyword evidence="11" id="KW-1185">Reference proteome</keyword>
<evidence type="ECO:0000256" key="2">
    <source>
        <dbReference type="ARBA" id="ARBA00003015"/>
    </source>
</evidence>
<dbReference type="PANTHER" id="PTHR23417:SF14">
    <property type="entry name" value="PENTACOTRIPEPTIDE-REPEAT REGION OF PRORP DOMAIN-CONTAINING PROTEIN"/>
    <property type="match status" value="1"/>
</dbReference>
<evidence type="ECO:0000313" key="10">
    <source>
        <dbReference type="EMBL" id="AQS54906.1"/>
    </source>
</evidence>
<dbReference type="NCBIfam" id="TIGR00091">
    <property type="entry name" value="tRNA (guanosine(46)-N7)-methyltransferase TrmB"/>
    <property type="match status" value="1"/>
</dbReference>
<evidence type="ECO:0000313" key="11">
    <source>
        <dbReference type="Proteomes" id="UP000188603"/>
    </source>
</evidence>
<dbReference type="Pfam" id="PF02390">
    <property type="entry name" value="Methyltransf_4"/>
    <property type="match status" value="1"/>
</dbReference>
<dbReference type="NCBIfam" id="NF001080">
    <property type="entry name" value="PRK00121.2-2"/>
    <property type="match status" value="1"/>
</dbReference>
<dbReference type="InterPro" id="IPR029063">
    <property type="entry name" value="SAM-dependent_MTases_sf"/>
</dbReference>
<dbReference type="FunFam" id="3.40.50.150:FF:000035">
    <property type="entry name" value="tRNA (guanine-N(7)-)-methyltransferase"/>
    <property type="match status" value="1"/>
</dbReference>
<evidence type="ECO:0000256" key="8">
    <source>
        <dbReference type="ARBA" id="ARBA00060767"/>
    </source>
</evidence>
<feature type="binding site" evidence="9">
    <location>
        <position position="68"/>
    </location>
    <ligand>
        <name>S-adenosyl-L-methionine</name>
        <dbReference type="ChEBI" id="CHEBI:59789"/>
    </ligand>
</feature>
<evidence type="ECO:0000256" key="3">
    <source>
        <dbReference type="ARBA" id="ARBA00022603"/>
    </source>
</evidence>
<dbReference type="GO" id="GO:0008176">
    <property type="term" value="F:tRNA (guanine(46)-N7)-methyltransferase activity"/>
    <property type="evidence" value="ECO:0007669"/>
    <property type="project" value="UniProtKB-UniRule"/>
</dbReference>
<evidence type="ECO:0000256" key="6">
    <source>
        <dbReference type="ARBA" id="ARBA00022694"/>
    </source>
</evidence>
<keyword evidence="3 9" id="KW-0489">Methyltransferase</keyword>
<dbReference type="Proteomes" id="UP000188603">
    <property type="component" value="Chromosome"/>
</dbReference>
<reference evidence="10 11" key="1">
    <citation type="journal article" date="2015" name="Int. J. Syst. Evol. Microbiol.">
        <title>Novibacillus thermophilus gen. nov., sp. nov., a Gram-staining-negative and moderately thermophilic member of the family Thermoactinomycetaceae.</title>
        <authorList>
            <person name="Yang G."/>
            <person name="Chen J."/>
            <person name="Zhou S."/>
        </authorList>
    </citation>
    <scope>NUCLEOTIDE SEQUENCE [LARGE SCALE GENOMIC DNA]</scope>
    <source>
        <strain evidence="10 11">SG-1</strain>
    </source>
</reference>
<dbReference type="HAMAP" id="MF_01057">
    <property type="entry name" value="tRNA_methyltr_TrmB"/>
    <property type="match status" value="1"/>
</dbReference>
<sequence length="213" mass="25300">MRIRRKPGVEEKLLAQTQYVIDPNRLQQTWSHFFTNDHPVHAELGTGKGRFITTLAQRNPDVNYVGVERVPEVLWQCVKKAVDLNLRNVAFLWMDVQDLPSLAHKGKWERIYLNFSDPWPKRRHAKRRLTHPSFLSIYEQLLVPGGEIFLKTDNAGFFEYSLNQVADRDYRLRAITLNLHESEWREDNIMTEYEEKFSKKGQPIYRFEARLRT</sequence>
<dbReference type="SUPFAM" id="SSF53335">
    <property type="entry name" value="S-adenosyl-L-methionine-dependent methyltransferases"/>
    <property type="match status" value="1"/>
</dbReference>
<dbReference type="RefSeq" id="WP_077718721.1">
    <property type="nucleotide sequence ID" value="NZ_CP019699.1"/>
</dbReference>
<comment type="catalytic activity">
    <reaction evidence="1 9">
        <text>guanosine(46) in tRNA + S-adenosyl-L-methionine = N(7)-methylguanosine(46) in tRNA + S-adenosyl-L-homocysteine</text>
        <dbReference type="Rhea" id="RHEA:42708"/>
        <dbReference type="Rhea" id="RHEA-COMP:10188"/>
        <dbReference type="Rhea" id="RHEA-COMP:10189"/>
        <dbReference type="ChEBI" id="CHEBI:57856"/>
        <dbReference type="ChEBI" id="CHEBI:59789"/>
        <dbReference type="ChEBI" id="CHEBI:74269"/>
        <dbReference type="ChEBI" id="CHEBI:74480"/>
        <dbReference type="EC" id="2.1.1.33"/>
    </reaction>
</comment>
<dbReference type="PROSITE" id="PS51625">
    <property type="entry name" value="SAM_MT_TRMB"/>
    <property type="match status" value="1"/>
</dbReference>
<dbReference type="InterPro" id="IPR003358">
    <property type="entry name" value="tRNA_(Gua-N-7)_MeTrfase_Trmb"/>
</dbReference>
<dbReference type="PANTHER" id="PTHR23417">
    <property type="entry name" value="3-DEOXY-D-MANNO-OCTULOSONIC-ACID TRANSFERASE/TRNA GUANINE-N 7 - -METHYLTRANSFERASE"/>
    <property type="match status" value="1"/>
</dbReference>
<name>A0A1U9K4E7_9BACL</name>
<dbReference type="Gene3D" id="3.40.50.150">
    <property type="entry name" value="Vaccinia Virus protein VP39"/>
    <property type="match status" value="1"/>
</dbReference>
<dbReference type="AlphaFoldDB" id="A0A1U9K4E7"/>
<evidence type="ECO:0000256" key="1">
    <source>
        <dbReference type="ARBA" id="ARBA00000142"/>
    </source>
</evidence>
<feature type="binding site" evidence="9">
    <location>
        <position position="43"/>
    </location>
    <ligand>
        <name>S-adenosyl-L-methionine</name>
        <dbReference type="ChEBI" id="CHEBI:59789"/>
    </ligand>
</feature>
<keyword evidence="5 9" id="KW-0949">S-adenosyl-L-methionine</keyword>
<keyword evidence="4 9" id="KW-0808">Transferase</keyword>
<comment type="function">
    <text evidence="2 9">Catalyzes the formation of N(7)-methylguanine at position 46 (m7G46) in tRNA.</text>
</comment>
<comment type="caution">
    <text evidence="9">Lacks conserved residue(s) required for the propagation of feature annotation.</text>
</comment>
<feature type="binding site" evidence="9">
    <location>
        <position position="117"/>
    </location>
    <ligand>
        <name>S-adenosyl-L-methionine</name>
        <dbReference type="ChEBI" id="CHEBI:59789"/>
    </ligand>
</feature>
<dbReference type="InterPro" id="IPR055361">
    <property type="entry name" value="tRNA_methyltr_TrmB_bact"/>
</dbReference>